<reference evidence="2 3" key="1">
    <citation type="submission" date="2019-11" db="EMBL/GenBank/DDBJ databases">
        <title>Gracilibacillus salitolerans sp. nov., a moderate halophile isolated from a saline soil in northwest China.</title>
        <authorList>
            <person name="Gan L."/>
        </authorList>
    </citation>
    <scope>NUCLEOTIDE SEQUENCE [LARGE SCALE GENOMIC DNA]</scope>
    <source>
        <strain evidence="2 3">SCU50</strain>
    </source>
</reference>
<keyword evidence="1" id="KW-0472">Membrane</keyword>
<dbReference type="Proteomes" id="UP000339690">
    <property type="component" value="Chromosome"/>
</dbReference>
<keyword evidence="1" id="KW-0812">Transmembrane</keyword>
<evidence type="ECO:0000313" key="2">
    <source>
        <dbReference type="EMBL" id="QGH36043.1"/>
    </source>
</evidence>
<dbReference type="InterPro" id="IPR006938">
    <property type="entry name" value="DUF624"/>
</dbReference>
<name>A0A5Q2TPT1_9BACI</name>
<dbReference type="Pfam" id="PF04854">
    <property type="entry name" value="DUF624"/>
    <property type="match status" value="1"/>
</dbReference>
<accession>A0A5Q2TPT1</accession>
<dbReference type="EMBL" id="CP045915">
    <property type="protein sequence ID" value="QGH36043.1"/>
    <property type="molecule type" value="Genomic_DNA"/>
</dbReference>
<feature type="transmembrane region" description="Helical" evidence="1">
    <location>
        <begin position="144"/>
        <end position="166"/>
    </location>
</feature>
<gene>
    <name evidence="2" type="ORF">GI584_19185</name>
</gene>
<evidence type="ECO:0000313" key="3">
    <source>
        <dbReference type="Proteomes" id="UP000339690"/>
    </source>
</evidence>
<feature type="transmembrane region" description="Helical" evidence="1">
    <location>
        <begin position="20"/>
        <end position="47"/>
    </location>
</feature>
<feature type="transmembrane region" description="Helical" evidence="1">
    <location>
        <begin position="77"/>
        <end position="96"/>
    </location>
</feature>
<organism evidence="2 3">
    <name type="scientific">Gracilibacillus salitolerans</name>
    <dbReference type="NCBI Taxonomy" id="2663022"/>
    <lineage>
        <taxon>Bacteria</taxon>
        <taxon>Bacillati</taxon>
        <taxon>Bacillota</taxon>
        <taxon>Bacilli</taxon>
        <taxon>Bacillales</taxon>
        <taxon>Bacillaceae</taxon>
        <taxon>Gracilibacillus</taxon>
    </lineage>
</organism>
<proteinExistence type="predicted"/>
<protein>
    <submittedName>
        <fullName evidence="2">DUF624 domain-containing protein</fullName>
    </submittedName>
</protein>
<dbReference type="KEGG" id="grc:GI584_19185"/>
<evidence type="ECO:0000256" key="1">
    <source>
        <dbReference type="SAM" id="Phobius"/>
    </source>
</evidence>
<dbReference type="AlphaFoldDB" id="A0A5Q2TPT1"/>
<feature type="transmembrane region" description="Helical" evidence="1">
    <location>
        <begin position="102"/>
        <end position="132"/>
    </location>
</feature>
<keyword evidence="1" id="KW-1133">Transmembrane helix</keyword>
<dbReference type="RefSeq" id="WP_153792243.1">
    <property type="nucleotide sequence ID" value="NZ_CP045915.1"/>
</dbReference>
<feature type="transmembrane region" description="Helical" evidence="1">
    <location>
        <begin position="172"/>
        <end position="195"/>
    </location>
</feature>
<sequence>MGAFGILKIPEWMLKFLYVNFLWICFSLVGLVMFGLFPATVAMFAIFRKWIMGETDIPIFRSFWRYYKKDFLKSNRLGLLLLVIGYTLYIDFQLLQYASDSVWITIISYVVATITLMYILTLLYVFPVFVHYEIPVFKVLKTSFLTMIVSPLSTIMMMAGSVILYFSLRNFLGLAVILGPSLFAFLVMCSVYLSFTKLIKSKAVKLESS</sequence>
<keyword evidence="3" id="KW-1185">Reference proteome</keyword>